<protein>
    <submittedName>
        <fullName evidence="2">Uncharacterized protein</fullName>
    </submittedName>
</protein>
<accession>A0A1L9PRF9</accession>
<feature type="region of interest" description="Disordered" evidence="1">
    <location>
        <begin position="70"/>
        <end position="99"/>
    </location>
</feature>
<gene>
    <name evidence="2" type="ORF">ASPVEDRAFT_85437</name>
</gene>
<dbReference type="RefSeq" id="XP_040669784.1">
    <property type="nucleotide sequence ID" value="XM_040817697.1"/>
</dbReference>
<name>A0A1L9PRF9_ASPVE</name>
<organism evidence="2 3">
    <name type="scientific">Aspergillus versicolor CBS 583.65</name>
    <dbReference type="NCBI Taxonomy" id="1036611"/>
    <lineage>
        <taxon>Eukaryota</taxon>
        <taxon>Fungi</taxon>
        <taxon>Dikarya</taxon>
        <taxon>Ascomycota</taxon>
        <taxon>Pezizomycotina</taxon>
        <taxon>Eurotiomycetes</taxon>
        <taxon>Eurotiomycetidae</taxon>
        <taxon>Eurotiales</taxon>
        <taxon>Aspergillaceae</taxon>
        <taxon>Aspergillus</taxon>
        <taxon>Aspergillus subgen. Nidulantes</taxon>
    </lineage>
</organism>
<reference evidence="3" key="1">
    <citation type="journal article" date="2017" name="Genome Biol.">
        <title>Comparative genomics reveals high biological diversity and specific adaptations in the industrially and medically important fungal genus Aspergillus.</title>
        <authorList>
            <person name="de Vries R.P."/>
            <person name="Riley R."/>
            <person name="Wiebenga A."/>
            <person name="Aguilar-Osorio G."/>
            <person name="Amillis S."/>
            <person name="Uchima C.A."/>
            <person name="Anderluh G."/>
            <person name="Asadollahi M."/>
            <person name="Askin M."/>
            <person name="Barry K."/>
            <person name="Battaglia E."/>
            <person name="Bayram O."/>
            <person name="Benocci T."/>
            <person name="Braus-Stromeyer S.A."/>
            <person name="Caldana C."/>
            <person name="Canovas D."/>
            <person name="Cerqueira G.C."/>
            <person name="Chen F."/>
            <person name="Chen W."/>
            <person name="Choi C."/>
            <person name="Clum A."/>
            <person name="Dos Santos R.A."/>
            <person name="Damasio A.R."/>
            <person name="Diallinas G."/>
            <person name="Emri T."/>
            <person name="Fekete E."/>
            <person name="Flipphi M."/>
            <person name="Freyberg S."/>
            <person name="Gallo A."/>
            <person name="Gournas C."/>
            <person name="Habgood R."/>
            <person name="Hainaut M."/>
            <person name="Harispe M.L."/>
            <person name="Henrissat B."/>
            <person name="Hilden K.S."/>
            <person name="Hope R."/>
            <person name="Hossain A."/>
            <person name="Karabika E."/>
            <person name="Karaffa L."/>
            <person name="Karanyi Z."/>
            <person name="Krasevec N."/>
            <person name="Kuo A."/>
            <person name="Kusch H."/>
            <person name="LaButti K."/>
            <person name="Lagendijk E.L."/>
            <person name="Lapidus A."/>
            <person name="Levasseur A."/>
            <person name="Lindquist E."/>
            <person name="Lipzen A."/>
            <person name="Logrieco A.F."/>
            <person name="MacCabe A."/>
            <person name="Maekelae M.R."/>
            <person name="Malavazi I."/>
            <person name="Melin P."/>
            <person name="Meyer V."/>
            <person name="Mielnichuk N."/>
            <person name="Miskei M."/>
            <person name="Molnar A.P."/>
            <person name="Mule G."/>
            <person name="Ngan C.Y."/>
            <person name="Orejas M."/>
            <person name="Orosz E."/>
            <person name="Ouedraogo J.P."/>
            <person name="Overkamp K.M."/>
            <person name="Park H.-S."/>
            <person name="Perrone G."/>
            <person name="Piumi F."/>
            <person name="Punt P.J."/>
            <person name="Ram A.F."/>
            <person name="Ramon A."/>
            <person name="Rauscher S."/>
            <person name="Record E."/>
            <person name="Riano-Pachon D.M."/>
            <person name="Robert V."/>
            <person name="Roehrig J."/>
            <person name="Ruller R."/>
            <person name="Salamov A."/>
            <person name="Salih N.S."/>
            <person name="Samson R.A."/>
            <person name="Sandor E."/>
            <person name="Sanguinetti M."/>
            <person name="Schuetze T."/>
            <person name="Sepcic K."/>
            <person name="Shelest E."/>
            <person name="Sherlock G."/>
            <person name="Sophianopoulou V."/>
            <person name="Squina F.M."/>
            <person name="Sun H."/>
            <person name="Susca A."/>
            <person name="Todd R.B."/>
            <person name="Tsang A."/>
            <person name="Unkles S.E."/>
            <person name="van de Wiele N."/>
            <person name="van Rossen-Uffink D."/>
            <person name="Oliveira J.V."/>
            <person name="Vesth T.C."/>
            <person name="Visser J."/>
            <person name="Yu J.-H."/>
            <person name="Zhou M."/>
            <person name="Andersen M.R."/>
            <person name="Archer D.B."/>
            <person name="Baker S.E."/>
            <person name="Benoit I."/>
            <person name="Brakhage A.A."/>
            <person name="Braus G.H."/>
            <person name="Fischer R."/>
            <person name="Frisvad J.C."/>
            <person name="Goldman G.H."/>
            <person name="Houbraken J."/>
            <person name="Oakley B."/>
            <person name="Pocsi I."/>
            <person name="Scazzocchio C."/>
            <person name="Seiboth B."/>
            <person name="vanKuyk P.A."/>
            <person name="Wortman J."/>
            <person name="Dyer P.S."/>
            <person name="Grigoriev I.V."/>
        </authorList>
    </citation>
    <scope>NUCLEOTIDE SEQUENCE [LARGE SCALE GENOMIC DNA]</scope>
    <source>
        <strain evidence="3">CBS 583.65</strain>
    </source>
</reference>
<dbReference type="STRING" id="1036611.A0A1L9PRF9"/>
<sequence length="99" mass="11009">MVRRRAWTHNTGGGSFPTLRDEVGKPFWGTPGRYLPKNMLLSLVEALGHEYKDLLDWSGYNTACGDKNLLLEGKDRGGDESDEEDSEDEDSETDGDEAS</sequence>
<evidence type="ECO:0000313" key="3">
    <source>
        <dbReference type="Proteomes" id="UP000184073"/>
    </source>
</evidence>
<dbReference type="EMBL" id="KV878131">
    <property type="protein sequence ID" value="OJJ04022.1"/>
    <property type="molecule type" value="Genomic_DNA"/>
</dbReference>
<feature type="compositionally biased region" description="Acidic residues" evidence="1">
    <location>
        <begin position="80"/>
        <end position="99"/>
    </location>
</feature>
<dbReference type="Proteomes" id="UP000184073">
    <property type="component" value="Unassembled WGS sequence"/>
</dbReference>
<dbReference type="OrthoDB" id="5386595at2759"/>
<dbReference type="GeneID" id="63733208"/>
<evidence type="ECO:0000256" key="1">
    <source>
        <dbReference type="SAM" id="MobiDB-lite"/>
    </source>
</evidence>
<proteinExistence type="predicted"/>
<dbReference type="VEuPathDB" id="FungiDB:ASPVEDRAFT_85437"/>
<feature type="region of interest" description="Disordered" evidence="1">
    <location>
        <begin position="1"/>
        <end position="22"/>
    </location>
</feature>
<dbReference type="AlphaFoldDB" id="A0A1L9PRF9"/>
<keyword evidence="3" id="KW-1185">Reference proteome</keyword>
<evidence type="ECO:0000313" key="2">
    <source>
        <dbReference type="EMBL" id="OJJ04022.1"/>
    </source>
</evidence>